<evidence type="ECO:0000259" key="2">
    <source>
        <dbReference type="SMART" id="SM00254"/>
    </source>
</evidence>
<name>A0A4U5NYJ7_STECR</name>
<comment type="caution">
    <text evidence="3">The sequence shown here is derived from an EMBL/GenBank/DDBJ whole genome shotgun (WGS) entry which is preliminary data.</text>
</comment>
<dbReference type="Proteomes" id="UP000298663">
    <property type="component" value="Unassembled WGS sequence"/>
</dbReference>
<gene>
    <name evidence="3" type="ORF">L596_012817</name>
</gene>
<accession>A0A4U5NYJ7</accession>
<dbReference type="InterPro" id="IPR003582">
    <property type="entry name" value="ShKT_dom"/>
</dbReference>
<evidence type="ECO:0000256" key="1">
    <source>
        <dbReference type="SAM" id="SignalP"/>
    </source>
</evidence>
<reference evidence="3 4" key="1">
    <citation type="journal article" date="2015" name="Genome Biol.">
        <title>Comparative genomics of Steinernema reveals deeply conserved gene regulatory networks.</title>
        <authorList>
            <person name="Dillman A.R."/>
            <person name="Macchietto M."/>
            <person name="Porter C.F."/>
            <person name="Rogers A."/>
            <person name="Williams B."/>
            <person name="Antoshechkin I."/>
            <person name="Lee M.M."/>
            <person name="Goodwin Z."/>
            <person name="Lu X."/>
            <person name="Lewis E.E."/>
            <person name="Goodrich-Blair H."/>
            <person name="Stock S.P."/>
            <person name="Adams B.J."/>
            <person name="Sternberg P.W."/>
            <person name="Mortazavi A."/>
        </authorList>
    </citation>
    <scope>NUCLEOTIDE SEQUENCE [LARGE SCALE GENOMIC DNA]</scope>
    <source>
        <strain evidence="3 4">ALL</strain>
    </source>
</reference>
<evidence type="ECO:0000313" key="3">
    <source>
        <dbReference type="EMBL" id="TKR88602.1"/>
    </source>
</evidence>
<feature type="signal peptide" evidence="1">
    <location>
        <begin position="1"/>
        <end position="21"/>
    </location>
</feature>
<protein>
    <recommendedName>
        <fullName evidence="2">ShKT domain-containing protein</fullName>
    </recommendedName>
</protein>
<dbReference type="Pfam" id="PF01549">
    <property type="entry name" value="ShK"/>
    <property type="match status" value="1"/>
</dbReference>
<dbReference type="EMBL" id="AZBU02000003">
    <property type="protein sequence ID" value="TKR88602.1"/>
    <property type="molecule type" value="Genomic_DNA"/>
</dbReference>
<dbReference type="SMART" id="SM00254">
    <property type="entry name" value="ShKT"/>
    <property type="match status" value="1"/>
</dbReference>
<keyword evidence="4" id="KW-1185">Reference proteome</keyword>
<proteinExistence type="predicted"/>
<sequence>MRVLAFFLFLFSFAAFQPASSRFVPTKNDTCSDRSGEKVCAWYHDQGYCSNESIHAVMEETCSKTCGFCKP</sequence>
<dbReference type="AlphaFoldDB" id="A0A4U5NYJ7"/>
<evidence type="ECO:0000313" key="4">
    <source>
        <dbReference type="Proteomes" id="UP000298663"/>
    </source>
</evidence>
<reference evidence="3 4" key="2">
    <citation type="journal article" date="2019" name="G3 (Bethesda)">
        <title>Hybrid Assembly of the Genome of the Entomopathogenic Nematode Steinernema carpocapsae Identifies the X-Chromosome.</title>
        <authorList>
            <person name="Serra L."/>
            <person name="Macchietto M."/>
            <person name="Macias-Munoz A."/>
            <person name="McGill C.J."/>
            <person name="Rodriguez I.M."/>
            <person name="Rodriguez B."/>
            <person name="Murad R."/>
            <person name="Mortazavi A."/>
        </authorList>
    </citation>
    <scope>NUCLEOTIDE SEQUENCE [LARGE SCALE GENOMIC DNA]</scope>
    <source>
        <strain evidence="3 4">ALL</strain>
    </source>
</reference>
<feature type="domain" description="ShKT" evidence="2">
    <location>
        <begin position="30"/>
        <end position="70"/>
    </location>
</feature>
<keyword evidence="1" id="KW-0732">Signal</keyword>
<feature type="chain" id="PRO_5020659760" description="ShKT domain-containing protein" evidence="1">
    <location>
        <begin position="22"/>
        <end position="71"/>
    </location>
</feature>
<organism evidence="3 4">
    <name type="scientific">Steinernema carpocapsae</name>
    <name type="common">Entomopathogenic nematode</name>
    <dbReference type="NCBI Taxonomy" id="34508"/>
    <lineage>
        <taxon>Eukaryota</taxon>
        <taxon>Metazoa</taxon>
        <taxon>Ecdysozoa</taxon>
        <taxon>Nematoda</taxon>
        <taxon>Chromadorea</taxon>
        <taxon>Rhabditida</taxon>
        <taxon>Tylenchina</taxon>
        <taxon>Panagrolaimomorpha</taxon>
        <taxon>Strongyloidoidea</taxon>
        <taxon>Steinernematidae</taxon>
        <taxon>Steinernema</taxon>
    </lineage>
</organism>
<dbReference type="Gene3D" id="1.10.10.1940">
    <property type="match status" value="1"/>
</dbReference>